<dbReference type="GO" id="GO:0015937">
    <property type="term" value="P:coenzyme A biosynthetic process"/>
    <property type="evidence" value="ECO:0007669"/>
    <property type="project" value="UniProtKB-ARBA"/>
</dbReference>
<dbReference type="InterPro" id="IPR035929">
    <property type="entry name" value="CoaB-like_sf"/>
</dbReference>
<dbReference type="Gene3D" id="3.40.50.10300">
    <property type="entry name" value="CoaB-like"/>
    <property type="match status" value="1"/>
</dbReference>
<dbReference type="STRING" id="313628.LNTAR_19847"/>
<name>A6DPR4_9BACT</name>
<dbReference type="RefSeq" id="WP_007279845.1">
    <property type="nucleotide sequence ID" value="NZ_ABCK01000017.1"/>
</dbReference>
<sequence length="219" mass="24168">MSLVGKNILVTAGPTWTAVDRVRVLTSVFSGETGLRIARAFKEQGCKVTLFMGPGRAKFQTSDWTEMNVQQFFYYDDLDQLLKTTDLTQFDAILHSSAVSDFKSDDVYQGKKSSKDGFNIPLIPTEKLVDKIRLATPESFLVKFKLQVGLPREELHDIALNSLKASSAELIVANNLDEMDGEAHQTYIIDPAGESIPASTKTDLCSELISQVNSGLKSK</sequence>
<proteinExistence type="predicted"/>
<keyword evidence="3" id="KW-1185">Reference proteome</keyword>
<dbReference type="AlphaFoldDB" id="A6DPR4"/>
<gene>
    <name evidence="2" type="ORF">LNTAR_19847</name>
</gene>
<dbReference type="GO" id="GO:0003824">
    <property type="term" value="F:catalytic activity"/>
    <property type="evidence" value="ECO:0007669"/>
    <property type="project" value="UniProtKB-ARBA"/>
</dbReference>
<organism evidence="2 3">
    <name type="scientific">Lentisphaera araneosa HTCC2155</name>
    <dbReference type="NCBI Taxonomy" id="313628"/>
    <lineage>
        <taxon>Bacteria</taxon>
        <taxon>Pseudomonadati</taxon>
        <taxon>Lentisphaerota</taxon>
        <taxon>Lentisphaeria</taxon>
        <taxon>Lentisphaerales</taxon>
        <taxon>Lentisphaeraceae</taxon>
        <taxon>Lentisphaera</taxon>
    </lineage>
</organism>
<comment type="caution">
    <text evidence="2">The sequence shown here is derived from an EMBL/GenBank/DDBJ whole genome shotgun (WGS) entry which is preliminary data.</text>
</comment>
<dbReference type="OrthoDB" id="9802554at2"/>
<dbReference type="EMBL" id="ABCK01000017">
    <property type="protein sequence ID" value="EDM26359.1"/>
    <property type="molecule type" value="Genomic_DNA"/>
</dbReference>
<reference evidence="2 3" key="1">
    <citation type="journal article" date="2010" name="J. Bacteriol.">
        <title>Genome sequence of Lentisphaera araneosa HTCC2155T, the type species of the order Lentisphaerales in the phylum Lentisphaerae.</title>
        <authorList>
            <person name="Thrash J.C."/>
            <person name="Cho J.C."/>
            <person name="Vergin K.L."/>
            <person name="Morris R.M."/>
            <person name="Giovannoni S.J."/>
        </authorList>
    </citation>
    <scope>NUCLEOTIDE SEQUENCE [LARGE SCALE GENOMIC DNA]</scope>
    <source>
        <strain evidence="2 3">HTCC2155</strain>
    </source>
</reference>
<protein>
    <submittedName>
        <fullName evidence="2">Phosphopantothenoylcysteine synthase/decarboxylase</fullName>
    </submittedName>
</protein>
<dbReference type="InterPro" id="IPR007085">
    <property type="entry name" value="DNA/pantothenate-metab_flavo_C"/>
</dbReference>
<accession>A6DPR4</accession>
<dbReference type="Proteomes" id="UP000004947">
    <property type="component" value="Unassembled WGS sequence"/>
</dbReference>
<evidence type="ECO:0000313" key="3">
    <source>
        <dbReference type="Proteomes" id="UP000004947"/>
    </source>
</evidence>
<dbReference type="SUPFAM" id="SSF102645">
    <property type="entry name" value="CoaB-like"/>
    <property type="match status" value="1"/>
</dbReference>
<dbReference type="Pfam" id="PF04127">
    <property type="entry name" value="DFP"/>
    <property type="match status" value="1"/>
</dbReference>
<dbReference type="eggNOG" id="COG0452">
    <property type="taxonomic scope" value="Bacteria"/>
</dbReference>
<evidence type="ECO:0000259" key="1">
    <source>
        <dbReference type="Pfam" id="PF04127"/>
    </source>
</evidence>
<evidence type="ECO:0000313" key="2">
    <source>
        <dbReference type="EMBL" id="EDM26359.1"/>
    </source>
</evidence>
<feature type="domain" description="DNA/pantothenate metabolism flavoprotein C-terminal" evidence="1">
    <location>
        <begin position="3"/>
        <end position="213"/>
    </location>
</feature>